<evidence type="ECO:0000313" key="1">
    <source>
        <dbReference type="EMBL" id="KII82885.1"/>
    </source>
</evidence>
<organism evidence="1 2">
    <name type="scientific">Plicaturopsis crispa FD-325 SS-3</name>
    <dbReference type="NCBI Taxonomy" id="944288"/>
    <lineage>
        <taxon>Eukaryota</taxon>
        <taxon>Fungi</taxon>
        <taxon>Dikarya</taxon>
        <taxon>Basidiomycota</taxon>
        <taxon>Agaricomycotina</taxon>
        <taxon>Agaricomycetes</taxon>
        <taxon>Agaricomycetidae</taxon>
        <taxon>Amylocorticiales</taxon>
        <taxon>Amylocorticiaceae</taxon>
        <taxon>Plicatura</taxon>
        <taxon>Plicaturopsis crispa</taxon>
    </lineage>
</organism>
<dbReference type="AlphaFoldDB" id="A0A0C9SV78"/>
<reference evidence="1 2" key="1">
    <citation type="submission" date="2014-06" db="EMBL/GenBank/DDBJ databases">
        <title>Evolutionary Origins and Diversification of the Mycorrhizal Mutualists.</title>
        <authorList>
            <consortium name="DOE Joint Genome Institute"/>
            <consortium name="Mycorrhizal Genomics Consortium"/>
            <person name="Kohler A."/>
            <person name="Kuo A."/>
            <person name="Nagy L.G."/>
            <person name="Floudas D."/>
            <person name="Copeland A."/>
            <person name="Barry K.W."/>
            <person name="Cichocki N."/>
            <person name="Veneault-Fourrey C."/>
            <person name="LaButti K."/>
            <person name="Lindquist E.A."/>
            <person name="Lipzen A."/>
            <person name="Lundell T."/>
            <person name="Morin E."/>
            <person name="Murat C."/>
            <person name="Riley R."/>
            <person name="Ohm R."/>
            <person name="Sun H."/>
            <person name="Tunlid A."/>
            <person name="Henrissat B."/>
            <person name="Grigoriev I.V."/>
            <person name="Hibbett D.S."/>
            <person name="Martin F."/>
        </authorList>
    </citation>
    <scope>NUCLEOTIDE SEQUENCE [LARGE SCALE GENOMIC DNA]</scope>
    <source>
        <strain evidence="1 2">FD-325 SS-3</strain>
    </source>
</reference>
<dbReference type="EMBL" id="KN832602">
    <property type="protein sequence ID" value="KII82885.1"/>
    <property type="molecule type" value="Genomic_DNA"/>
</dbReference>
<keyword evidence="2" id="KW-1185">Reference proteome</keyword>
<accession>A0A0C9SV78</accession>
<sequence>MGEPLWDGPEGQECKAVMMEGGGGGRTGMLRWNAEALRREGQEREEGGGEEERARLCAGRSMGFAVTHGPTVCESDACEISDGEDKRNTDKRKSTSVRTLIDAQLTLDDMEMRMGERGIRGGLRERAGMHEGGGVNRYQGGGEEKTMWRWGIVRRPLNLFASRKI</sequence>
<evidence type="ECO:0000313" key="2">
    <source>
        <dbReference type="Proteomes" id="UP000053263"/>
    </source>
</evidence>
<proteinExistence type="predicted"/>
<gene>
    <name evidence="1" type="ORF">PLICRDRAFT_33191</name>
</gene>
<protein>
    <submittedName>
        <fullName evidence="1">Uncharacterized protein</fullName>
    </submittedName>
</protein>
<dbReference type="HOGENOM" id="CLU_1611470_0_0_1"/>
<dbReference type="Proteomes" id="UP000053263">
    <property type="component" value="Unassembled WGS sequence"/>
</dbReference>
<name>A0A0C9SV78_PLICR</name>